<sequence length="136" mass="15774">MVTTVFKAFKKNNEKKILKCLPTKKDIEHLVPLIKEARPQETIPATDSVLANFKVELIKNFRQLIKKGNSFGVEWENIVLTGVRYNVNPYRNVLVERGDITLECTSGAIEFLLIIKKSINIRGNWRIMNQMKFRLL</sequence>
<dbReference type="EMBL" id="RCNR01000082">
    <property type="protein sequence ID" value="MUH38273.1"/>
    <property type="molecule type" value="Genomic_DNA"/>
</dbReference>
<gene>
    <name evidence="1" type="ORF">D9O36_20685</name>
</gene>
<dbReference type="Proteomes" id="UP000540519">
    <property type="component" value="Unassembled WGS sequence"/>
</dbReference>
<reference evidence="1 2" key="1">
    <citation type="journal article" date="2019" name="Mar. Drugs">
        <title>Comparative Genomics and CAZyme Genome Repertoires of Marine Zobellia amurskyensis KMM 3526(T) and Zobellia laminariae KMM 3676(T).</title>
        <authorList>
            <person name="Chernysheva N."/>
            <person name="Bystritskaya E."/>
            <person name="Stenkova A."/>
            <person name="Golovkin I."/>
            <person name="Nedashkovskaya O."/>
            <person name="Isaeva M."/>
        </authorList>
    </citation>
    <scope>NUCLEOTIDE SEQUENCE [LARGE SCALE GENOMIC DNA]</scope>
    <source>
        <strain evidence="1 2">KMM 3526</strain>
    </source>
</reference>
<name>A0A7X2ZXL2_9FLAO</name>
<organism evidence="1 2">
    <name type="scientific">Zobellia amurskyensis</name>
    <dbReference type="NCBI Taxonomy" id="248905"/>
    <lineage>
        <taxon>Bacteria</taxon>
        <taxon>Pseudomonadati</taxon>
        <taxon>Bacteroidota</taxon>
        <taxon>Flavobacteriia</taxon>
        <taxon>Flavobacteriales</taxon>
        <taxon>Flavobacteriaceae</taxon>
        <taxon>Zobellia</taxon>
    </lineage>
</organism>
<evidence type="ECO:0000313" key="2">
    <source>
        <dbReference type="Proteomes" id="UP000540519"/>
    </source>
</evidence>
<evidence type="ECO:0000313" key="1">
    <source>
        <dbReference type="EMBL" id="MUH38273.1"/>
    </source>
</evidence>
<protein>
    <submittedName>
        <fullName evidence="1">Uncharacterized protein</fullName>
    </submittedName>
</protein>
<dbReference type="AlphaFoldDB" id="A0A7X2ZXL2"/>
<keyword evidence="2" id="KW-1185">Reference proteome</keyword>
<proteinExistence type="predicted"/>
<accession>A0A7X2ZXL2</accession>
<comment type="caution">
    <text evidence="1">The sequence shown here is derived from an EMBL/GenBank/DDBJ whole genome shotgun (WGS) entry which is preliminary data.</text>
</comment>